<organism evidence="1">
    <name type="scientific">mine drainage metagenome</name>
    <dbReference type="NCBI Taxonomy" id="410659"/>
    <lineage>
        <taxon>unclassified sequences</taxon>
        <taxon>metagenomes</taxon>
        <taxon>ecological metagenomes</taxon>
    </lineage>
</organism>
<dbReference type="Pfam" id="PF11185">
    <property type="entry name" value="DUF2971"/>
    <property type="match status" value="1"/>
</dbReference>
<dbReference type="AlphaFoldDB" id="A0A1J5Q5F4"/>
<accession>A0A1J5Q5F4</accession>
<dbReference type="EMBL" id="MLJW01003857">
    <property type="protein sequence ID" value="OIQ71157.1"/>
    <property type="molecule type" value="Genomic_DNA"/>
</dbReference>
<proteinExistence type="predicted"/>
<evidence type="ECO:0000313" key="1">
    <source>
        <dbReference type="EMBL" id="OIQ71157.1"/>
    </source>
</evidence>
<protein>
    <recommendedName>
        <fullName evidence="2">DUF2971 domain-containing protein</fullName>
    </recommendedName>
</protein>
<sequence>MPLHDGLRQFELWAERFMLEESQRNLVRSVHYHLTDKNGLEGILRNQEVWFTEFQHLNDTAELIHGVTLVIGALRAINMDRGDGRLKLLFDCVEDLLTNDNIGKYLTAFIASFSRSIIDVGVWRSYADDARGFAIGFAPRFFNDPRPDAHLPGRSAFSGKVYYPRGKRPKRLVEPLERAAVAYQNTVEQYPGEMAENQSAGLLLIRHFANQLIAEPLIWNCLTTKHPGFRSERELRLVLLGMPSVLAPMVRFRSRFGVDVPYIPYPFDRQVEISRIVVGPAAPEGSVEFVRELLRELDMNVRVIRSDIPYRSFADRSSRRS</sequence>
<comment type="caution">
    <text evidence="1">The sequence shown here is derived from an EMBL/GenBank/DDBJ whole genome shotgun (WGS) entry which is preliminary data.</text>
</comment>
<name>A0A1J5Q5F4_9ZZZZ</name>
<dbReference type="InterPro" id="IPR021352">
    <property type="entry name" value="DUF2971"/>
</dbReference>
<gene>
    <name evidence="1" type="ORF">GALL_472270</name>
</gene>
<reference evidence="1" key="1">
    <citation type="submission" date="2016-10" db="EMBL/GenBank/DDBJ databases">
        <title>Sequence of Gallionella enrichment culture.</title>
        <authorList>
            <person name="Poehlein A."/>
            <person name="Muehling M."/>
            <person name="Daniel R."/>
        </authorList>
    </citation>
    <scope>NUCLEOTIDE SEQUENCE</scope>
</reference>
<evidence type="ECO:0008006" key="2">
    <source>
        <dbReference type="Google" id="ProtNLM"/>
    </source>
</evidence>